<sequence>MAMIIDVWRKNLFPKRLPYKRKEHTKHEIRKYFIERISQQCSETIDETIDEHEKMKLVCILCNREYKKDVSLSSLKNHFKTKHREEFSKVPDFYSPFKGLINRGLNSNLEEDGKSNLVQKLFSNELYSKPKKQKSGSSWWDGYDKHEIVLFDEWYSVLDWNDVVKYLNDTPENVEQKGKTF</sequence>
<name>A0ACA9PBD5_9GLOM</name>
<comment type="caution">
    <text evidence="1">The sequence shown here is derived from an EMBL/GenBank/DDBJ whole genome shotgun (WGS) entry which is preliminary data.</text>
</comment>
<proteinExistence type="predicted"/>
<organism evidence="1 2">
    <name type="scientific">Dentiscutata heterogama</name>
    <dbReference type="NCBI Taxonomy" id="1316150"/>
    <lineage>
        <taxon>Eukaryota</taxon>
        <taxon>Fungi</taxon>
        <taxon>Fungi incertae sedis</taxon>
        <taxon>Mucoromycota</taxon>
        <taxon>Glomeromycotina</taxon>
        <taxon>Glomeromycetes</taxon>
        <taxon>Diversisporales</taxon>
        <taxon>Gigasporaceae</taxon>
        <taxon>Dentiscutata</taxon>
    </lineage>
</organism>
<dbReference type="EMBL" id="CAJVPU010024124">
    <property type="protein sequence ID" value="CAG8691170.1"/>
    <property type="molecule type" value="Genomic_DNA"/>
</dbReference>
<reference evidence="1" key="1">
    <citation type="submission" date="2021-06" db="EMBL/GenBank/DDBJ databases">
        <authorList>
            <person name="Kallberg Y."/>
            <person name="Tangrot J."/>
            <person name="Rosling A."/>
        </authorList>
    </citation>
    <scope>NUCLEOTIDE SEQUENCE</scope>
    <source>
        <strain evidence="1">IL203A</strain>
    </source>
</reference>
<gene>
    <name evidence="1" type="ORF">DHETER_LOCUS11261</name>
</gene>
<accession>A0ACA9PBD5</accession>
<keyword evidence="2" id="KW-1185">Reference proteome</keyword>
<dbReference type="Proteomes" id="UP000789702">
    <property type="component" value="Unassembled WGS sequence"/>
</dbReference>
<evidence type="ECO:0000313" key="2">
    <source>
        <dbReference type="Proteomes" id="UP000789702"/>
    </source>
</evidence>
<feature type="non-terminal residue" evidence="1">
    <location>
        <position position="181"/>
    </location>
</feature>
<evidence type="ECO:0000313" key="1">
    <source>
        <dbReference type="EMBL" id="CAG8691170.1"/>
    </source>
</evidence>
<protein>
    <submittedName>
        <fullName evidence="1">5629_t:CDS:1</fullName>
    </submittedName>
</protein>